<keyword evidence="4 7" id="KW-0812">Transmembrane</keyword>
<comment type="subcellular location">
    <subcellularLocation>
        <location evidence="1">Cell membrane</location>
        <topology evidence="1">Multi-pass membrane protein</topology>
    </subcellularLocation>
</comment>
<accession>A0A5D4RCN9</accession>
<evidence type="ECO:0000256" key="1">
    <source>
        <dbReference type="ARBA" id="ARBA00004651"/>
    </source>
</evidence>
<dbReference type="PANTHER" id="PTHR34582">
    <property type="entry name" value="UPF0702 TRANSMEMBRANE PROTEIN YCAP"/>
    <property type="match status" value="1"/>
</dbReference>
<dbReference type="Pfam" id="PF04239">
    <property type="entry name" value="DUF421"/>
    <property type="match status" value="1"/>
</dbReference>
<dbReference type="EMBL" id="VTER01000006">
    <property type="protein sequence ID" value="TYS47636.1"/>
    <property type="molecule type" value="Genomic_DNA"/>
</dbReference>
<comment type="caution">
    <text evidence="9">The sequence shown here is derived from an EMBL/GenBank/DDBJ whole genome shotgun (WGS) entry which is preliminary data.</text>
</comment>
<name>A0A5D4RCN9_9BACI</name>
<evidence type="ECO:0000256" key="6">
    <source>
        <dbReference type="ARBA" id="ARBA00023136"/>
    </source>
</evidence>
<evidence type="ECO:0000256" key="2">
    <source>
        <dbReference type="ARBA" id="ARBA00006448"/>
    </source>
</evidence>
<protein>
    <submittedName>
        <fullName evidence="9">DUF421 domain-containing protein</fullName>
    </submittedName>
</protein>
<feature type="domain" description="YetF C-terminal" evidence="8">
    <location>
        <begin position="88"/>
        <end position="218"/>
    </location>
</feature>
<evidence type="ECO:0000256" key="5">
    <source>
        <dbReference type="ARBA" id="ARBA00022989"/>
    </source>
</evidence>
<evidence type="ECO:0000313" key="10">
    <source>
        <dbReference type="Proteomes" id="UP000322139"/>
    </source>
</evidence>
<evidence type="ECO:0000313" key="9">
    <source>
        <dbReference type="EMBL" id="TYS47636.1"/>
    </source>
</evidence>
<dbReference type="InterPro" id="IPR023090">
    <property type="entry name" value="UPF0702_alpha/beta_dom_sf"/>
</dbReference>
<dbReference type="AlphaFoldDB" id="A0A5D4RCN9"/>
<dbReference type="Proteomes" id="UP000322139">
    <property type="component" value="Unassembled WGS sequence"/>
</dbReference>
<sequence length="241" mass="27157">MEDLLHNCLLIFGRIITILPLLLFITLFMGRRSIGELPVFDYLVIITLGAVAGADIADPSIRHLETGFAIIAIGLLQRLIGRLKISKRKFGKLITFEPVIVIHKGKFLSANLKKYHYSIDNILQMLRDKQVFDIQYVELGILEGNGMLSVQLKPAQLPATKGDLNISGSTSQIAFPVIVEGTVYREVLERFDVDQDWLDLELSRLGISRLQEIFFASMSPEKKLHISLKNEQAQSIPSLYH</sequence>
<organism evidence="9 10">
    <name type="scientific">Bacillus infantis</name>
    <dbReference type="NCBI Taxonomy" id="324767"/>
    <lineage>
        <taxon>Bacteria</taxon>
        <taxon>Bacillati</taxon>
        <taxon>Bacillota</taxon>
        <taxon>Bacilli</taxon>
        <taxon>Bacillales</taxon>
        <taxon>Bacillaceae</taxon>
        <taxon>Bacillus</taxon>
    </lineage>
</organism>
<evidence type="ECO:0000256" key="7">
    <source>
        <dbReference type="SAM" id="Phobius"/>
    </source>
</evidence>
<dbReference type="RefSeq" id="WP_148974969.1">
    <property type="nucleotide sequence ID" value="NZ_VTER01000006.1"/>
</dbReference>
<dbReference type="InterPro" id="IPR007353">
    <property type="entry name" value="DUF421"/>
</dbReference>
<evidence type="ECO:0000259" key="8">
    <source>
        <dbReference type="Pfam" id="PF04239"/>
    </source>
</evidence>
<gene>
    <name evidence="9" type="ORF">FZD51_11870</name>
</gene>
<evidence type="ECO:0000256" key="3">
    <source>
        <dbReference type="ARBA" id="ARBA00022475"/>
    </source>
</evidence>
<keyword evidence="3" id="KW-1003">Cell membrane</keyword>
<evidence type="ECO:0000256" key="4">
    <source>
        <dbReference type="ARBA" id="ARBA00022692"/>
    </source>
</evidence>
<reference evidence="9 10" key="1">
    <citation type="submission" date="2019-08" db="EMBL/GenBank/DDBJ databases">
        <title>Bacillus genomes from the desert of Cuatro Cienegas, Coahuila.</title>
        <authorList>
            <person name="Olmedo-Alvarez G."/>
        </authorList>
    </citation>
    <scope>NUCLEOTIDE SEQUENCE [LARGE SCALE GENOMIC DNA]</scope>
    <source>
        <strain evidence="9 10">CH446_14T</strain>
    </source>
</reference>
<feature type="transmembrane region" description="Helical" evidence="7">
    <location>
        <begin position="12"/>
        <end position="30"/>
    </location>
</feature>
<comment type="similarity">
    <text evidence="2">Belongs to the UPF0702 family.</text>
</comment>
<keyword evidence="5 7" id="KW-1133">Transmembrane helix</keyword>
<keyword evidence="6 7" id="KW-0472">Membrane</keyword>
<dbReference type="PANTHER" id="PTHR34582:SF6">
    <property type="entry name" value="UPF0702 TRANSMEMBRANE PROTEIN YCAP"/>
    <property type="match status" value="1"/>
</dbReference>
<dbReference type="GO" id="GO:0005886">
    <property type="term" value="C:plasma membrane"/>
    <property type="evidence" value="ECO:0007669"/>
    <property type="project" value="UniProtKB-SubCell"/>
</dbReference>
<dbReference type="Gene3D" id="3.30.240.20">
    <property type="entry name" value="bsu07140 like domains"/>
    <property type="match status" value="2"/>
</dbReference>
<proteinExistence type="inferred from homology"/>